<comment type="caution">
    <text evidence="2">The sequence shown here is derived from an EMBL/GenBank/DDBJ whole genome shotgun (WGS) entry which is preliminary data.</text>
</comment>
<protein>
    <submittedName>
        <fullName evidence="2">Uncharacterized protein</fullName>
    </submittedName>
</protein>
<dbReference type="Proteomes" id="UP000093757">
    <property type="component" value="Unassembled WGS sequence"/>
</dbReference>
<name>A0A1A6B8V7_MYCGO</name>
<evidence type="ECO:0000256" key="1">
    <source>
        <dbReference type="SAM" id="MobiDB-lite"/>
    </source>
</evidence>
<gene>
    <name evidence="2" type="ORF">A9W98_33650</name>
</gene>
<organism evidence="2 3">
    <name type="scientific">Mycobacterium gordonae</name>
    <dbReference type="NCBI Taxonomy" id="1778"/>
    <lineage>
        <taxon>Bacteria</taxon>
        <taxon>Bacillati</taxon>
        <taxon>Actinomycetota</taxon>
        <taxon>Actinomycetes</taxon>
        <taxon>Mycobacteriales</taxon>
        <taxon>Mycobacteriaceae</taxon>
        <taxon>Mycobacterium</taxon>
    </lineage>
</organism>
<sequence>MKLSRRSATQLFDLLVAVAPESRRLQHEVVVDVDRRQRNQFGDTRSRAPRDDVGEAVGQCAGIEEHRRGASLRVGGRGEYLDIAGKLGGVRGVGERPHLRAGAMSREISGRPTLPVAPVTTIVMGTPWENDVRSTKDGMAGGKVTHRHR</sequence>
<dbReference type="EMBL" id="MAEM01000504">
    <property type="protein sequence ID" value="OBR98757.1"/>
    <property type="molecule type" value="Genomic_DNA"/>
</dbReference>
<dbReference type="AlphaFoldDB" id="A0A1A6B8V7"/>
<reference evidence="2 3" key="1">
    <citation type="submission" date="2016-06" db="EMBL/GenBank/DDBJ databases">
        <authorList>
            <person name="Kjaerup R.B."/>
            <person name="Dalgaard T.S."/>
            <person name="Juul-Madsen H.R."/>
        </authorList>
    </citation>
    <scope>NUCLEOTIDE SEQUENCE [LARGE SCALE GENOMIC DNA]</scope>
    <source>
        <strain evidence="2 3">1245752.6</strain>
    </source>
</reference>
<proteinExistence type="predicted"/>
<accession>A0A1A6B8V7</accession>
<evidence type="ECO:0000313" key="3">
    <source>
        <dbReference type="Proteomes" id="UP000093757"/>
    </source>
</evidence>
<feature type="region of interest" description="Disordered" evidence="1">
    <location>
        <begin position="130"/>
        <end position="149"/>
    </location>
</feature>
<evidence type="ECO:0000313" key="2">
    <source>
        <dbReference type="EMBL" id="OBR98757.1"/>
    </source>
</evidence>